<feature type="transmembrane region" description="Helical" evidence="1">
    <location>
        <begin position="32"/>
        <end position="51"/>
    </location>
</feature>
<sequence length="65" mass="7206">MKKNEKAFLINVMWVPLFAGVMTAILSKAPGVDSYLVGVFMGVVGAAMCYLDYKIFMKKAPEENQ</sequence>
<keyword evidence="3" id="KW-1185">Reference proteome</keyword>
<dbReference type="AlphaFoldDB" id="A0A1M5T177"/>
<dbReference type="RefSeq" id="WP_073385176.1">
    <property type="nucleotide sequence ID" value="NZ_FQXK01000004.1"/>
</dbReference>
<protein>
    <submittedName>
        <fullName evidence="2">Uncharacterized protein</fullName>
    </submittedName>
</protein>
<gene>
    <name evidence="2" type="ORF">SAMN02745229_00459</name>
</gene>
<feature type="transmembrane region" description="Helical" evidence="1">
    <location>
        <begin position="7"/>
        <end position="26"/>
    </location>
</feature>
<keyword evidence="1" id="KW-0812">Transmembrane</keyword>
<accession>A0A1M5T177</accession>
<dbReference type="Proteomes" id="UP000184278">
    <property type="component" value="Unassembled WGS sequence"/>
</dbReference>
<dbReference type="EMBL" id="FQXK01000004">
    <property type="protein sequence ID" value="SHH44422.1"/>
    <property type="molecule type" value="Genomic_DNA"/>
</dbReference>
<keyword evidence="1" id="KW-1133">Transmembrane helix</keyword>
<organism evidence="2 3">
    <name type="scientific">Butyrivibrio fibrisolvens DSM 3071</name>
    <dbReference type="NCBI Taxonomy" id="1121131"/>
    <lineage>
        <taxon>Bacteria</taxon>
        <taxon>Bacillati</taxon>
        <taxon>Bacillota</taxon>
        <taxon>Clostridia</taxon>
        <taxon>Lachnospirales</taxon>
        <taxon>Lachnospiraceae</taxon>
        <taxon>Butyrivibrio</taxon>
    </lineage>
</organism>
<reference evidence="3" key="1">
    <citation type="submission" date="2016-11" db="EMBL/GenBank/DDBJ databases">
        <authorList>
            <person name="Varghese N."/>
            <person name="Submissions S."/>
        </authorList>
    </citation>
    <scope>NUCLEOTIDE SEQUENCE [LARGE SCALE GENOMIC DNA]</scope>
    <source>
        <strain evidence="3">DSM 3071</strain>
    </source>
</reference>
<proteinExistence type="predicted"/>
<name>A0A1M5T177_BUTFI</name>
<evidence type="ECO:0000313" key="3">
    <source>
        <dbReference type="Proteomes" id="UP000184278"/>
    </source>
</evidence>
<evidence type="ECO:0000256" key="1">
    <source>
        <dbReference type="SAM" id="Phobius"/>
    </source>
</evidence>
<dbReference type="GeneID" id="89509363"/>
<dbReference type="OrthoDB" id="2004634at2"/>
<keyword evidence="1" id="KW-0472">Membrane</keyword>
<evidence type="ECO:0000313" key="2">
    <source>
        <dbReference type="EMBL" id="SHH44422.1"/>
    </source>
</evidence>
<dbReference type="STRING" id="1121131.SAMN02745229_00459"/>